<dbReference type="Proteomes" id="UP000794436">
    <property type="component" value="Unassembled WGS sequence"/>
</dbReference>
<dbReference type="EMBL" id="SPLM01000072">
    <property type="protein sequence ID" value="TMW63679.1"/>
    <property type="molecule type" value="Genomic_DNA"/>
</dbReference>
<evidence type="ECO:0000256" key="1">
    <source>
        <dbReference type="SAM" id="MobiDB-lite"/>
    </source>
</evidence>
<name>A0A8K1CIH7_PYTOL</name>
<comment type="caution">
    <text evidence="2">The sequence shown here is derived from an EMBL/GenBank/DDBJ whole genome shotgun (WGS) entry which is preliminary data.</text>
</comment>
<reference evidence="2" key="1">
    <citation type="submission" date="2019-03" db="EMBL/GenBank/DDBJ databases">
        <title>Long read genome sequence of the mycoparasitic Pythium oligandrum ATCC 38472 isolated from sugarbeet rhizosphere.</title>
        <authorList>
            <person name="Gaulin E."/>
        </authorList>
    </citation>
    <scope>NUCLEOTIDE SEQUENCE</scope>
    <source>
        <strain evidence="2">ATCC 38472_TT</strain>
    </source>
</reference>
<feature type="compositionally biased region" description="Polar residues" evidence="1">
    <location>
        <begin position="17"/>
        <end position="29"/>
    </location>
</feature>
<gene>
    <name evidence="2" type="ORF">Poli38472_002620</name>
</gene>
<feature type="compositionally biased region" description="Basic residues" evidence="1">
    <location>
        <begin position="1"/>
        <end position="16"/>
    </location>
</feature>
<protein>
    <recommendedName>
        <fullName evidence="4">Trichohyalin-plectin-homology domain-containing protein</fullName>
    </recommendedName>
</protein>
<evidence type="ECO:0000313" key="3">
    <source>
        <dbReference type="Proteomes" id="UP000794436"/>
    </source>
</evidence>
<keyword evidence="3" id="KW-1185">Reference proteome</keyword>
<evidence type="ECO:0000313" key="2">
    <source>
        <dbReference type="EMBL" id="TMW63679.1"/>
    </source>
</evidence>
<proteinExistence type="predicted"/>
<sequence>MLTTRRRNLSPLKTRRVQQSTPQQKNEFSSLEEAMVDDQAQIKEEARLIKAFEDWEKQRSRAVAKHYKLSQLEQSRAKEERRLERKLDNMVIQEQMEWERTQLELVEQAQRQARGNQRRLLRDEHARTLEIDRRREGAAKITRHFFDRLAVLDPEPALEMFTAKRDELVRCCLELMRDFADDNEIEAFQAELQESLQREVNTLRCRQRAFQQEQRVQTHKKQVHQDMRRAQYQEIQTHLQAKRDTRTTDRVVREEIDKQHDLQDQRYRAMQARKKQKDLDVHTKLLEQMRLKQAEKAVVSLRIEGKTSPVLRTPYWSDEAQEAQLDTFVRSSPIVQAPESPVIRGKVRCQWYD</sequence>
<accession>A0A8K1CIH7</accession>
<dbReference type="OrthoDB" id="123215at2759"/>
<dbReference type="AlphaFoldDB" id="A0A8K1CIH7"/>
<evidence type="ECO:0008006" key="4">
    <source>
        <dbReference type="Google" id="ProtNLM"/>
    </source>
</evidence>
<organism evidence="2 3">
    <name type="scientific">Pythium oligandrum</name>
    <name type="common">Mycoparasitic fungus</name>
    <dbReference type="NCBI Taxonomy" id="41045"/>
    <lineage>
        <taxon>Eukaryota</taxon>
        <taxon>Sar</taxon>
        <taxon>Stramenopiles</taxon>
        <taxon>Oomycota</taxon>
        <taxon>Peronosporomycetes</taxon>
        <taxon>Pythiales</taxon>
        <taxon>Pythiaceae</taxon>
        <taxon>Pythium</taxon>
    </lineage>
</organism>
<feature type="region of interest" description="Disordered" evidence="1">
    <location>
        <begin position="1"/>
        <end position="30"/>
    </location>
</feature>